<dbReference type="PROSITE" id="PS00211">
    <property type="entry name" value="ABC_TRANSPORTER_1"/>
    <property type="match status" value="1"/>
</dbReference>
<name>K0N4R5_DESTT</name>
<evidence type="ECO:0000256" key="4">
    <source>
        <dbReference type="ARBA" id="ARBA00022840"/>
    </source>
</evidence>
<evidence type="ECO:0000313" key="6">
    <source>
        <dbReference type="EMBL" id="CCK79094.1"/>
    </source>
</evidence>
<dbReference type="SMART" id="SM00382">
    <property type="entry name" value="AAA"/>
    <property type="match status" value="1"/>
</dbReference>
<dbReference type="FunFam" id="3.40.50.300:FF:000134">
    <property type="entry name" value="Iron-enterobactin ABC transporter ATP-binding protein"/>
    <property type="match status" value="1"/>
</dbReference>
<dbReference type="GO" id="GO:0016887">
    <property type="term" value="F:ATP hydrolysis activity"/>
    <property type="evidence" value="ECO:0007669"/>
    <property type="project" value="InterPro"/>
</dbReference>
<proteinExistence type="inferred from homology"/>
<evidence type="ECO:0000313" key="7">
    <source>
        <dbReference type="Proteomes" id="UP000007347"/>
    </source>
</evidence>
<dbReference type="PANTHER" id="PTHR42734">
    <property type="entry name" value="METAL TRANSPORT SYSTEM ATP-BINDING PROTEIN TM_0124-RELATED"/>
    <property type="match status" value="1"/>
</dbReference>
<comment type="similarity">
    <text evidence="1">Belongs to the ABC transporter superfamily.</text>
</comment>
<gene>
    <name evidence="6" type="ordered locus">TOL2_C09260</name>
</gene>
<dbReference type="InterPro" id="IPR050153">
    <property type="entry name" value="Metal_Ion_Import_ABC"/>
</dbReference>
<dbReference type="PROSITE" id="PS50893">
    <property type="entry name" value="ABC_TRANSPORTER_2"/>
    <property type="match status" value="1"/>
</dbReference>
<keyword evidence="7" id="KW-1185">Reference proteome</keyword>
<dbReference type="Gene3D" id="3.40.50.300">
    <property type="entry name" value="P-loop containing nucleotide triphosphate hydrolases"/>
    <property type="match status" value="1"/>
</dbReference>
<dbReference type="InterPro" id="IPR017871">
    <property type="entry name" value="ABC_transporter-like_CS"/>
</dbReference>
<dbReference type="KEGG" id="dto:TOL2_C09260"/>
<accession>K0N4R5</accession>
<dbReference type="GO" id="GO:0005524">
    <property type="term" value="F:ATP binding"/>
    <property type="evidence" value="ECO:0007669"/>
    <property type="project" value="UniProtKB-KW"/>
</dbReference>
<dbReference type="PANTHER" id="PTHR42734:SF6">
    <property type="entry name" value="MOLYBDATE IMPORT ATP-BINDING PROTEIN MOLC"/>
    <property type="match status" value="1"/>
</dbReference>
<keyword evidence="2" id="KW-0813">Transport</keyword>
<dbReference type="InterPro" id="IPR003439">
    <property type="entry name" value="ABC_transporter-like_ATP-bd"/>
</dbReference>
<dbReference type="EMBL" id="FO203503">
    <property type="protein sequence ID" value="CCK79094.1"/>
    <property type="molecule type" value="Genomic_DNA"/>
</dbReference>
<feature type="domain" description="ABC transporter" evidence="5">
    <location>
        <begin position="5"/>
        <end position="241"/>
    </location>
</feature>
<dbReference type="InterPro" id="IPR003593">
    <property type="entry name" value="AAA+_ATPase"/>
</dbReference>
<protein>
    <submittedName>
        <fullName evidence="6">Predicted iron ABC transporter, ATP-binding protein</fullName>
    </submittedName>
</protein>
<dbReference type="STRING" id="651182.TOL2_C09260"/>
<dbReference type="InterPro" id="IPR027417">
    <property type="entry name" value="P-loop_NTPase"/>
</dbReference>
<keyword evidence="4 6" id="KW-0067">ATP-binding</keyword>
<dbReference type="Pfam" id="PF00005">
    <property type="entry name" value="ABC_tran"/>
    <property type="match status" value="1"/>
</dbReference>
<sequence length="272" mass="29572">MDMNLAVENISAGYGKTQVISNINLAVGPGRICALMGRNGSGKTTLLRCINGVISPFEGKVSIMGKDICRLSRDRIAGMISVVPQVSFSPFSFSCMDMVLMAGASRIKAWSAPSKKDREKAFSVMAEAGIDHMADSAFNSISGGERQLVMLARGLFQDTPVMLLDEPNSHLDFTNQHRIMALMQTLVKKRKTTVLITLHDPNLVYYYCDEVVLLHNGGVVASGETRTTMTDDVLSRVLGDNIQCDVTLKGVFVVTPKQINSPNNNSGIKVKI</sequence>
<evidence type="ECO:0000256" key="1">
    <source>
        <dbReference type="ARBA" id="ARBA00005417"/>
    </source>
</evidence>
<keyword evidence="3" id="KW-0547">Nucleotide-binding</keyword>
<evidence type="ECO:0000256" key="3">
    <source>
        <dbReference type="ARBA" id="ARBA00022741"/>
    </source>
</evidence>
<evidence type="ECO:0000256" key="2">
    <source>
        <dbReference type="ARBA" id="ARBA00022448"/>
    </source>
</evidence>
<organism evidence="6 7">
    <name type="scientific">Desulfobacula toluolica (strain DSM 7467 / Tol2)</name>
    <dbReference type="NCBI Taxonomy" id="651182"/>
    <lineage>
        <taxon>Bacteria</taxon>
        <taxon>Pseudomonadati</taxon>
        <taxon>Thermodesulfobacteriota</taxon>
        <taxon>Desulfobacteria</taxon>
        <taxon>Desulfobacterales</taxon>
        <taxon>Desulfobacteraceae</taxon>
        <taxon>Desulfobacula</taxon>
    </lineage>
</organism>
<evidence type="ECO:0000259" key="5">
    <source>
        <dbReference type="PROSITE" id="PS50893"/>
    </source>
</evidence>
<dbReference type="SUPFAM" id="SSF52540">
    <property type="entry name" value="P-loop containing nucleoside triphosphate hydrolases"/>
    <property type="match status" value="1"/>
</dbReference>
<dbReference type="HOGENOM" id="CLU_000604_1_11_7"/>
<dbReference type="Proteomes" id="UP000007347">
    <property type="component" value="Chromosome"/>
</dbReference>
<reference evidence="6 7" key="1">
    <citation type="journal article" date="2013" name="Environ. Microbiol.">
        <title>Complete genome, catabolic sub-proteomes and key-metabolites of Desulfobacula toluolica Tol2, a marine, aromatic compound-degrading, sulfate-reducing bacterium.</title>
        <authorList>
            <person name="Wohlbrand L."/>
            <person name="Jacob J.H."/>
            <person name="Kube M."/>
            <person name="Mussmann M."/>
            <person name="Jarling R."/>
            <person name="Beck A."/>
            <person name="Amann R."/>
            <person name="Wilkes H."/>
            <person name="Reinhardt R."/>
            <person name="Rabus R."/>
        </authorList>
    </citation>
    <scope>NUCLEOTIDE SEQUENCE [LARGE SCALE GENOMIC DNA]</scope>
    <source>
        <strain evidence="7">DSM 7467 / Tol2</strain>
    </source>
</reference>
<dbReference type="CDD" id="cd03214">
    <property type="entry name" value="ABC_Iron-Siderophores_B12_Hemin"/>
    <property type="match status" value="1"/>
</dbReference>
<dbReference type="AlphaFoldDB" id="K0N4R5"/>